<dbReference type="OrthoDB" id="1663137at2759"/>
<reference evidence="7" key="1">
    <citation type="submission" date="2015-02" db="EMBL/GenBank/DDBJ databases">
        <authorList>
            <person name="Gon?alves P."/>
        </authorList>
    </citation>
    <scope>NUCLEOTIDE SEQUENCE [LARGE SCALE GENOMIC DNA]</scope>
</reference>
<dbReference type="PANTHER" id="PTHR43656:SF2">
    <property type="entry name" value="BINDING OXIDOREDUCTASE, PUTATIVE (AFU_ORTHOLOGUE AFUA_2G08260)-RELATED"/>
    <property type="match status" value="1"/>
</dbReference>
<dbReference type="SUPFAM" id="SSF51395">
    <property type="entry name" value="FMN-linked oxidoreductases"/>
    <property type="match status" value="1"/>
</dbReference>
<dbReference type="Proteomes" id="UP000243876">
    <property type="component" value="Unassembled WGS sequence"/>
</dbReference>
<keyword evidence="4" id="KW-0560">Oxidoreductase</keyword>
<dbReference type="PANTHER" id="PTHR43656">
    <property type="entry name" value="BINDING OXIDOREDUCTASE, PUTATIVE (AFU_ORTHOLOGUE AFUA_2G08260)-RELATED"/>
    <property type="match status" value="1"/>
</dbReference>
<dbReference type="Gene3D" id="3.20.20.70">
    <property type="entry name" value="Aldolase class I"/>
    <property type="match status" value="1"/>
</dbReference>
<dbReference type="Pfam" id="PF00724">
    <property type="entry name" value="Oxidored_FMN"/>
    <property type="match status" value="1"/>
</dbReference>
<dbReference type="EMBL" id="CENE01000006">
    <property type="protein sequence ID" value="CEQ40306.1"/>
    <property type="molecule type" value="Genomic_DNA"/>
</dbReference>
<dbReference type="GO" id="GO:0016491">
    <property type="term" value="F:oxidoreductase activity"/>
    <property type="evidence" value="ECO:0007669"/>
    <property type="project" value="UniProtKB-KW"/>
</dbReference>
<protein>
    <submittedName>
        <fullName evidence="6">SPOSA6832_01915-mRNA-1:cds</fullName>
    </submittedName>
</protein>
<dbReference type="AlphaFoldDB" id="A0A0D6EK78"/>
<sequence length="233" mass="24704">MPVLTDSEQISALAAPLQLPCGLELQNRLVKAAMEEMLGTGNGLPSELDCELYRTWAEGGYGMILSGNVQVSPEHLGTPLDIVVPSSSSSSRGAALAAFSSWASSLTPSPSSIPPKCKRPVSIMQLNHAGRQSVRFFCGRSPFKPSLAPSAVPMTSGSGPLGRLIGRLIWGTPKEMSEDHIAEVVDSFVRGAKLAKESGWDGVQLHASHGYLLAQFMSPKVHLEVSLLCGAPR</sequence>
<keyword evidence="3" id="KW-0288">FMN</keyword>
<evidence type="ECO:0000256" key="1">
    <source>
        <dbReference type="ARBA" id="ARBA00005979"/>
    </source>
</evidence>
<dbReference type="InterPro" id="IPR013785">
    <property type="entry name" value="Aldolase_TIM"/>
</dbReference>
<dbReference type="InterPro" id="IPR051799">
    <property type="entry name" value="NADH_flavin_oxidoreductase"/>
</dbReference>
<name>A0A0D6EK78_SPOSA</name>
<accession>A0A0D6EK78</accession>
<proteinExistence type="inferred from homology"/>
<gene>
    <name evidence="6" type="primary">SPOSA6832_01915</name>
</gene>
<evidence type="ECO:0000313" key="6">
    <source>
        <dbReference type="EMBL" id="CEQ40306.1"/>
    </source>
</evidence>
<evidence type="ECO:0000256" key="2">
    <source>
        <dbReference type="ARBA" id="ARBA00022630"/>
    </source>
</evidence>
<feature type="domain" description="NADH:flavin oxidoreductase/NADH oxidase N-terminal" evidence="5">
    <location>
        <begin position="173"/>
        <end position="220"/>
    </location>
</feature>
<dbReference type="InterPro" id="IPR001155">
    <property type="entry name" value="OxRdtase_FMN_N"/>
</dbReference>
<evidence type="ECO:0000256" key="4">
    <source>
        <dbReference type="ARBA" id="ARBA00023002"/>
    </source>
</evidence>
<evidence type="ECO:0000256" key="3">
    <source>
        <dbReference type="ARBA" id="ARBA00022643"/>
    </source>
</evidence>
<keyword evidence="7" id="KW-1185">Reference proteome</keyword>
<dbReference type="GO" id="GO:0010181">
    <property type="term" value="F:FMN binding"/>
    <property type="evidence" value="ECO:0007669"/>
    <property type="project" value="InterPro"/>
</dbReference>
<comment type="similarity">
    <text evidence="1">Belongs to the NADH:flavin oxidoreductase/NADH oxidase family.</text>
</comment>
<feature type="non-terminal residue" evidence="6">
    <location>
        <position position="1"/>
    </location>
</feature>
<organism evidence="6 7">
    <name type="scientific">Sporidiobolus salmonicolor</name>
    <name type="common">Yeast-like fungus</name>
    <name type="synonym">Sporobolomyces salmonicolor</name>
    <dbReference type="NCBI Taxonomy" id="5005"/>
    <lineage>
        <taxon>Eukaryota</taxon>
        <taxon>Fungi</taxon>
        <taxon>Dikarya</taxon>
        <taxon>Basidiomycota</taxon>
        <taxon>Pucciniomycotina</taxon>
        <taxon>Microbotryomycetes</taxon>
        <taxon>Sporidiobolales</taxon>
        <taxon>Sporidiobolaceae</taxon>
        <taxon>Sporobolomyces</taxon>
    </lineage>
</organism>
<keyword evidence="2" id="KW-0285">Flavoprotein</keyword>
<evidence type="ECO:0000259" key="5">
    <source>
        <dbReference type="Pfam" id="PF00724"/>
    </source>
</evidence>
<evidence type="ECO:0000313" key="7">
    <source>
        <dbReference type="Proteomes" id="UP000243876"/>
    </source>
</evidence>